<gene>
    <name evidence="1" type="ORF">FB381_3891</name>
</gene>
<dbReference type="InterPro" id="IPR027417">
    <property type="entry name" value="P-loop_NTPase"/>
</dbReference>
<dbReference type="Proteomes" id="UP000320209">
    <property type="component" value="Unassembled WGS sequence"/>
</dbReference>
<sequence length="321" mass="33730">MSELVRLYGMNIRTEIPTHQHRPVPPGARPDLEINLGPPVPATDAAPPGKVLLDLRGNQQYYTGTQHEDGFSLRFHGTCDIEIDSGLGRAVVHPVTGGESGMLSVLAGGTLLAFVLGLRRAPVLHASAVHVGDEVLAFAGASGMGKSTMATLQCADGAALVTDDLLRLDLTTRRPLCSLGATELRLRRPAAQLADVQVGAGRQRATADDRNAFAPRTATTESLPLATIVVPVIDRDPARTAVRIESLAPLDALLLLTRFPRLLGWRSPAILRDQLDQIGDLVERVPVHVAVVPAGPPFPSGLAGAVRDGVGLAASASTAAR</sequence>
<dbReference type="AlphaFoldDB" id="A0A543ABJ3"/>
<organism evidence="1 2">
    <name type="scientific">Nocardioides albertanoniae</name>
    <dbReference type="NCBI Taxonomy" id="1175486"/>
    <lineage>
        <taxon>Bacteria</taxon>
        <taxon>Bacillati</taxon>
        <taxon>Actinomycetota</taxon>
        <taxon>Actinomycetes</taxon>
        <taxon>Propionibacteriales</taxon>
        <taxon>Nocardioidaceae</taxon>
        <taxon>Nocardioides</taxon>
    </lineage>
</organism>
<evidence type="ECO:0000313" key="1">
    <source>
        <dbReference type="EMBL" id="TQL69968.1"/>
    </source>
</evidence>
<dbReference type="SUPFAM" id="SSF53795">
    <property type="entry name" value="PEP carboxykinase-like"/>
    <property type="match status" value="1"/>
</dbReference>
<protein>
    <recommendedName>
        <fullName evidence="3">Hpr(Ser) kinase/phosphatase</fullName>
    </recommendedName>
</protein>
<name>A0A543ABJ3_9ACTN</name>
<evidence type="ECO:0008006" key="3">
    <source>
        <dbReference type="Google" id="ProtNLM"/>
    </source>
</evidence>
<reference evidence="1 2" key="1">
    <citation type="submission" date="2019-06" db="EMBL/GenBank/DDBJ databases">
        <title>Sequencing the genomes of 1000 actinobacteria strains.</title>
        <authorList>
            <person name="Klenk H.-P."/>
        </authorList>
    </citation>
    <scope>NUCLEOTIDE SEQUENCE [LARGE SCALE GENOMIC DNA]</scope>
    <source>
        <strain evidence="1 2">DSM 25218</strain>
    </source>
</reference>
<accession>A0A543ABJ3</accession>
<dbReference type="EMBL" id="VFOV01000001">
    <property type="protein sequence ID" value="TQL69968.1"/>
    <property type="molecule type" value="Genomic_DNA"/>
</dbReference>
<keyword evidence="2" id="KW-1185">Reference proteome</keyword>
<comment type="caution">
    <text evidence="1">The sequence shown here is derived from an EMBL/GenBank/DDBJ whole genome shotgun (WGS) entry which is preliminary data.</text>
</comment>
<evidence type="ECO:0000313" key="2">
    <source>
        <dbReference type="Proteomes" id="UP000320209"/>
    </source>
</evidence>
<dbReference type="Gene3D" id="3.40.50.300">
    <property type="entry name" value="P-loop containing nucleotide triphosphate hydrolases"/>
    <property type="match status" value="1"/>
</dbReference>
<proteinExistence type="predicted"/>